<sequence>MTDFPEGFRWGVATSSYQIEGAVDADGRGPSIWDAFGAVPGAIAGGDTGAVACDHYHRWAEDLDLLTALGVDSYRFSVAWPRVQPTGKGPVEQRGLDFYRRLVEGMRERGVEPFLTLYHWDLPQALEEEGGWRSRETALRFVDYALVVQEALGDLVDHWTTFNEPYVSAMVGYGEGRHAPGAKEGHGALAAAHHLQLGHGLAVRALREAGRSSHRFGIVLNQSPSVPTSDDPADVAAARRHDLLLRRQFTDPIFGGRYPADYDEVFGELTDKSFRHDGDLEVIGTPLDYVGINYYYRQHVTAAPHRDPDPATRTAVDIGIDTTRLPDVPRTGMGWPVEPQGLTETLVGLKNRYPDLPPVYVTENGCVYPDTPGFDDQERIEFLRTHLAAAHEAMAAGVDLRGYFAWSLLDNFEWAHGYKHRFGLVHVDYATQQRTPRASFHWYRDWIAGKR</sequence>
<dbReference type="PRINTS" id="PR00131">
    <property type="entry name" value="GLHYDRLASE1"/>
</dbReference>
<evidence type="ECO:0000256" key="6">
    <source>
        <dbReference type="ARBA" id="ARBA00023277"/>
    </source>
</evidence>
<keyword evidence="4 11" id="KW-0378">Hydrolase</keyword>
<dbReference type="RefSeq" id="WP_189227150.1">
    <property type="nucleotide sequence ID" value="NZ_BMRG01000022.1"/>
</dbReference>
<evidence type="ECO:0000256" key="2">
    <source>
        <dbReference type="ARBA" id="ARBA00010838"/>
    </source>
</evidence>
<feature type="binding site" evidence="10">
    <location>
        <position position="119"/>
    </location>
    <ligand>
        <name>substrate</name>
    </ligand>
</feature>
<feature type="binding site" evidence="10">
    <location>
        <position position="295"/>
    </location>
    <ligand>
        <name>substrate</name>
    </ligand>
</feature>
<accession>A0A918ATF2</accession>
<evidence type="ECO:0000256" key="3">
    <source>
        <dbReference type="ARBA" id="ARBA00012744"/>
    </source>
</evidence>
<evidence type="ECO:0000256" key="4">
    <source>
        <dbReference type="ARBA" id="ARBA00022801"/>
    </source>
</evidence>
<dbReference type="Pfam" id="PF00232">
    <property type="entry name" value="Glyco_hydro_1"/>
    <property type="match status" value="1"/>
</dbReference>
<comment type="similarity">
    <text evidence="2 11">Belongs to the glycosyl hydrolase 1 family.</text>
</comment>
<dbReference type="Gene3D" id="3.20.20.80">
    <property type="entry name" value="Glycosidases"/>
    <property type="match status" value="1"/>
</dbReference>
<feature type="active site" description="Nucleophile" evidence="9">
    <location>
        <position position="363"/>
    </location>
</feature>
<evidence type="ECO:0000256" key="10">
    <source>
        <dbReference type="PIRSR" id="PIRSR617736-2"/>
    </source>
</evidence>
<dbReference type="EC" id="3.2.1.21" evidence="3 11"/>
<dbReference type="GO" id="GO:0030245">
    <property type="term" value="P:cellulose catabolic process"/>
    <property type="evidence" value="ECO:0007669"/>
    <property type="project" value="UniProtKB-KW"/>
</dbReference>
<dbReference type="InterPro" id="IPR017736">
    <property type="entry name" value="Glyco_hydro_1_beta-glucosidase"/>
</dbReference>
<dbReference type="PROSITE" id="PS00653">
    <property type="entry name" value="GLYCOSYL_HYDROL_F1_2"/>
    <property type="match status" value="1"/>
</dbReference>
<keyword evidence="6" id="KW-0119">Carbohydrate metabolism</keyword>
<dbReference type="FunFam" id="3.20.20.80:FF:000004">
    <property type="entry name" value="Beta-glucosidase 6-phospho-beta-glucosidase"/>
    <property type="match status" value="1"/>
</dbReference>
<dbReference type="PANTHER" id="PTHR10353:SF36">
    <property type="entry name" value="LP05116P"/>
    <property type="match status" value="1"/>
</dbReference>
<dbReference type="NCBIfam" id="TIGR03356">
    <property type="entry name" value="BGL"/>
    <property type="match status" value="1"/>
</dbReference>
<evidence type="ECO:0000313" key="12">
    <source>
        <dbReference type="EMBL" id="GGP81822.1"/>
    </source>
</evidence>
<feature type="binding site" evidence="10">
    <location>
        <position position="406"/>
    </location>
    <ligand>
        <name>substrate</name>
    </ligand>
</feature>
<organism evidence="12 13">
    <name type="scientific">Saccharothrix coeruleofusca</name>
    <dbReference type="NCBI Taxonomy" id="33919"/>
    <lineage>
        <taxon>Bacteria</taxon>
        <taxon>Bacillati</taxon>
        <taxon>Actinomycetota</taxon>
        <taxon>Actinomycetes</taxon>
        <taxon>Pseudonocardiales</taxon>
        <taxon>Pseudonocardiaceae</taxon>
        <taxon>Saccharothrix</taxon>
    </lineage>
</organism>
<name>A0A918ATF2_9PSEU</name>
<evidence type="ECO:0000256" key="5">
    <source>
        <dbReference type="ARBA" id="ARBA00023001"/>
    </source>
</evidence>
<feature type="active site" description="Proton donor" evidence="9">
    <location>
        <position position="164"/>
    </location>
</feature>
<evidence type="ECO:0000256" key="8">
    <source>
        <dbReference type="ARBA" id="ARBA00023326"/>
    </source>
</evidence>
<keyword evidence="7 11" id="KW-0326">Glycosidase</keyword>
<reference evidence="12" key="1">
    <citation type="journal article" date="2014" name="Int. J. Syst. Evol. Microbiol.">
        <title>Complete genome sequence of Corynebacterium casei LMG S-19264T (=DSM 44701T), isolated from a smear-ripened cheese.</title>
        <authorList>
            <consortium name="US DOE Joint Genome Institute (JGI-PGF)"/>
            <person name="Walter F."/>
            <person name="Albersmeier A."/>
            <person name="Kalinowski J."/>
            <person name="Ruckert C."/>
        </authorList>
    </citation>
    <scope>NUCLEOTIDE SEQUENCE</scope>
    <source>
        <strain evidence="12">JCM 3313</strain>
    </source>
</reference>
<protein>
    <recommendedName>
        <fullName evidence="3 11">Beta-glucosidase</fullName>
        <ecNumber evidence="3 11">3.2.1.21</ecNumber>
    </recommendedName>
</protein>
<evidence type="ECO:0000313" key="13">
    <source>
        <dbReference type="Proteomes" id="UP000639606"/>
    </source>
</evidence>
<evidence type="ECO:0000256" key="9">
    <source>
        <dbReference type="PIRSR" id="PIRSR617736-1"/>
    </source>
</evidence>
<dbReference type="PANTHER" id="PTHR10353">
    <property type="entry name" value="GLYCOSYL HYDROLASE"/>
    <property type="match status" value="1"/>
</dbReference>
<feature type="binding site" evidence="10">
    <location>
        <position position="18"/>
    </location>
    <ligand>
        <name>substrate</name>
    </ligand>
</feature>
<dbReference type="AlphaFoldDB" id="A0A918ATF2"/>
<gene>
    <name evidence="12" type="primary">bglB</name>
    <name evidence="12" type="ORF">GCM10010185_64780</name>
</gene>
<dbReference type="SUPFAM" id="SSF51445">
    <property type="entry name" value="(Trans)glycosidases"/>
    <property type="match status" value="1"/>
</dbReference>
<feature type="binding site" evidence="10">
    <location>
        <begin position="413"/>
        <end position="414"/>
    </location>
    <ligand>
        <name>substrate</name>
    </ligand>
</feature>
<dbReference type="InterPro" id="IPR033132">
    <property type="entry name" value="GH_1_N_CS"/>
</dbReference>
<keyword evidence="8" id="KW-0624">Polysaccharide degradation</keyword>
<comment type="caution">
    <text evidence="12">The sequence shown here is derived from an EMBL/GenBank/DDBJ whole genome shotgun (WGS) entry which is preliminary data.</text>
</comment>
<dbReference type="GO" id="GO:0008422">
    <property type="term" value="F:beta-glucosidase activity"/>
    <property type="evidence" value="ECO:0007669"/>
    <property type="project" value="UniProtKB-EC"/>
</dbReference>
<dbReference type="GO" id="GO:0005829">
    <property type="term" value="C:cytosol"/>
    <property type="evidence" value="ECO:0007669"/>
    <property type="project" value="TreeGrafter"/>
</dbReference>
<evidence type="ECO:0000256" key="1">
    <source>
        <dbReference type="ARBA" id="ARBA00000448"/>
    </source>
</evidence>
<feature type="binding site" evidence="10">
    <location>
        <position position="163"/>
    </location>
    <ligand>
        <name>substrate</name>
    </ligand>
</feature>
<dbReference type="InterPro" id="IPR001360">
    <property type="entry name" value="Glyco_hydro_1"/>
</dbReference>
<dbReference type="InterPro" id="IPR017853">
    <property type="entry name" value="GH"/>
</dbReference>
<dbReference type="EMBL" id="BMRG01000022">
    <property type="protein sequence ID" value="GGP81822.1"/>
    <property type="molecule type" value="Genomic_DNA"/>
</dbReference>
<proteinExistence type="inferred from homology"/>
<dbReference type="Proteomes" id="UP000639606">
    <property type="component" value="Unassembled WGS sequence"/>
</dbReference>
<reference evidence="12" key="2">
    <citation type="submission" date="2020-09" db="EMBL/GenBank/DDBJ databases">
        <authorList>
            <person name="Sun Q."/>
            <person name="Ohkuma M."/>
        </authorList>
    </citation>
    <scope>NUCLEOTIDE SEQUENCE</scope>
    <source>
        <strain evidence="12">JCM 3313</strain>
    </source>
</reference>
<keyword evidence="5" id="KW-0136">Cellulose degradation</keyword>
<comment type="catalytic activity">
    <reaction evidence="1 11">
        <text>Hydrolysis of terminal, non-reducing beta-D-glucosyl residues with release of beta-D-glucose.</text>
        <dbReference type="EC" id="3.2.1.21"/>
    </reaction>
</comment>
<evidence type="ECO:0000256" key="7">
    <source>
        <dbReference type="ARBA" id="ARBA00023295"/>
    </source>
</evidence>
<keyword evidence="13" id="KW-1185">Reference proteome</keyword>
<evidence type="ECO:0000256" key="11">
    <source>
        <dbReference type="RuleBase" id="RU361175"/>
    </source>
</evidence>